<protein>
    <submittedName>
        <fullName evidence="1">Uncharacterized protein</fullName>
    </submittedName>
</protein>
<dbReference type="Proteomes" id="UP000015105">
    <property type="component" value="Chromosome 7D"/>
</dbReference>
<keyword evidence="2" id="KW-1185">Reference proteome</keyword>
<evidence type="ECO:0000313" key="1">
    <source>
        <dbReference type="EnsemblPlants" id="AET7Gv21289700.1"/>
    </source>
</evidence>
<organism evidence="1 2">
    <name type="scientific">Aegilops tauschii subsp. strangulata</name>
    <name type="common">Goatgrass</name>
    <dbReference type="NCBI Taxonomy" id="200361"/>
    <lineage>
        <taxon>Eukaryota</taxon>
        <taxon>Viridiplantae</taxon>
        <taxon>Streptophyta</taxon>
        <taxon>Embryophyta</taxon>
        <taxon>Tracheophyta</taxon>
        <taxon>Spermatophyta</taxon>
        <taxon>Magnoliopsida</taxon>
        <taxon>Liliopsida</taxon>
        <taxon>Poales</taxon>
        <taxon>Poaceae</taxon>
        <taxon>BOP clade</taxon>
        <taxon>Pooideae</taxon>
        <taxon>Triticodae</taxon>
        <taxon>Triticeae</taxon>
        <taxon>Triticinae</taxon>
        <taxon>Aegilops</taxon>
    </lineage>
</organism>
<reference evidence="1" key="4">
    <citation type="submission" date="2019-03" db="UniProtKB">
        <authorList>
            <consortium name="EnsemblPlants"/>
        </authorList>
    </citation>
    <scope>IDENTIFICATION</scope>
</reference>
<sequence length="47" mass="5399">ANTSLDIVGTDQNRDAYWARISEYYNTHKESSWPESVILMQSIAVTH</sequence>
<proteinExistence type="predicted"/>
<dbReference type="AlphaFoldDB" id="A0A453T8M3"/>
<name>A0A453T8M3_AEGTS</name>
<reference evidence="1" key="3">
    <citation type="journal article" date="2017" name="Nature">
        <title>Genome sequence of the progenitor of the wheat D genome Aegilops tauschii.</title>
        <authorList>
            <person name="Luo M.C."/>
            <person name="Gu Y.Q."/>
            <person name="Puiu D."/>
            <person name="Wang H."/>
            <person name="Twardziok S.O."/>
            <person name="Deal K.R."/>
            <person name="Huo N."/>
            <person name="Zhu T."/>
            <person name="Wang L."/>
            <person name="Wang Y."/>
            <person name="McGuire P.E."/>
            <person name="Liu S."/>
            <person name="Long H."/>
            <person name="Ramasamy R.K."/>
            <person name="Rodriguez J.C."/>
            <person name="Van S.L."/>
            <person name="Yuan L."/>
            <person name="Wang Z."/>
            <person name="Xia Z."/>
            <person name="Xiao L."/>
            <person name="Anderson O.D."/>
            <person name="Ouyang S."/>
            <person name="Liang Y."/>
            <person name="Zimin A.V."/>
            <person name="Pertea G."/>
            <person name="Qi P."/>
            <person name="Bennetzen J.L."/>
            <person name="Dai X."/>
            <person name="Dawson M.W."/>
            <person name="Muller H.G."/>
            <person name="Kugler K."/>
            <person name="Rivarola-Duarte L."/>
            <person name="Spannagl M."/>
            <person name="Mayer K.F.X."/>
            <person name="Lu F.H."/>
            <person name="Bevan M.W."/>
            <person name="Leroy P."/>
            <person name="Li P."/>
            <person name="You F.M."/>
            <person name="Sun Q."/>
            <person name="Liu Z."/>
            <person name="Lyons E."/>
            <person name="Wicker T."/>
            <person name="Salzberg S.L."/>
            <person name="Devos K.M."/>
            <person name="Dvorak J."/>
        </authorList>
    </citation>
    <scope>NUCLEOTIDE SEQUENCE [LARGE SCALE GENOMIC DNA]</scope>
    <source>
        <strain evidence="1">cv. AL8/78</strain>
    </source>
</reference>
<accession>A0A453T8M3</accession>
<evidence type="ECO:0000313" key="2">
    <source>
        <dbReference type="Proteomes" id="UP000015105"/>
    </source>
</evidence>
<dbReference type="Gramene" id="AET7Gv21289700.1">
    <property type="protein sequence ID" value="AET7Gv21289700.1"/>
    <property type="gene ID" value="AET7Gv21289700"/>
</dbReference>
<reference evidence="2" key="2">
    <citation type="journal article" date="2017" name="Nat. Plants">
        <title>The Aegilops tauschii genome reveals multiple impacts of transposons.</title>
        <authorList>
            <person name="Zhao G."/>
            <person name="Zou C."/>
            <person name="Li K."/>
            <person name="Wang K."/>
            <person name="Li T."/>
            <person name="Gao L."/>
            <person name="Zhang X."/>
            <person name="Wang H."/>
            <person name="Yang Z."/>
            <person name="Liu X."/>
            <person name="Jiang W."/>
            <person name="Mao L."/>
            <person name="Kong X."/>
            <person name="Jiao Y."/>
            <person name="Jia J."/>
        </authorList>
    </citation>
    <scope>NUCLEOTIDE SEQUENCE [LARGE SCALE GENOMIC DNA]</scope>
    <source>
        <strain evidence="2">cv. AL8/78</strain>
    </source>
</reference>
<reference evidence="2" key="1">
    <citation type="journal article" date="2014" name="Science">
        <title>Ancient hybridizations among the ancestral genomes of bread wheat.</title>
        <authorList>
            <consortium name="International Wheat Genome Sequencing Consortium,"/>
            <person name="Marcussen T."/>
            <person name="Sandve S.R."/>
            <person name="Heier L."/>
            <person name="Spannagl M."/>
            <person name="Pfeifer M."/>
            <person name="Jakobsen K.S."/>
            <person name="Wulff B.B."/>
            <person name="Steuernagel B."/>
            <person name="Mayer K.F."/>
            <person name="Olsen O.A."/>
        </authorList>
    </citation>
    <scope>NUCLEOTIDE SEQUENCE [LARGE SCALE GENOMIC DNA]</scope>
    <source>
        <strain evidence="2">cv. AL8/78</strain>
    </source>
</reference>
<dbReference type="EnsemblPlants" id="AET7Gv21289700.1">
    <property type="protein sequence ID" value="AET7Gv21289700.1"/>
    <property type="gene ID" value="AET7Gv21289700"/>
</dbReference>
<reference evidence="1" key="5">
    <citation type="journal article" date="2021" name="G3 (Bethesda)">
        <title>Aegilops tauschii genome assembly Aet v5.0 features greater sequence contiguity and improved annotation.</title>
        <authorList>
            <person name="Wang L."/>
            <person name="Zhu T."/>
            <person name="Rodriguez J.C."/>
            <person name="Deal K.R."/>
            <person name="Dubcovsky J."/>
            <person name="McGuire P.E."/>
            <person name="Lux T."/>
            <person name="Spannagl M."/>
            <person name="Mayer K.F.X."/>
            <person name="Baldrich P."/>
            <person name="Meyers B.C."/>
            <person name="Huo N."/>
            <person name="Gu Y.Q."/>
            <person name="Zhou H."/>
            <person name="Devos K.M."/>
            <person name="Bennetzen J.L."/>
            <person name="Unver T."/>
            <person name="Budak H."/>
            <person name="Gulick P.J."/>
            <person name="Galiba G."/>
            <person name="Kalapos B."/>
            <person name="Nelson D.R."/>
            <person name="Li P."/>
            <person name="You F.M."/>
            <person name="Luo M.C."/>
            <person name="Dvorak J."/>
        </authorList>
    </citation>
    <scope>NUCLEOTIDE SEQUENCE [LARGE SCALE GENOMIC DNA]</scope>
    <source>
        <strain evidence="1">cv. AL8/78</strain>
    </source>
</reference>